<dbReference type="Gene3D" id="1.20.5.340">
    <property type="match status" value="2"/>
</dbReference>
<gene>
    <name evidence="1" type="ORF">CI238_11437</name>
</gene>
<dbReference type="Proteomes" id="UP000076584">
    <property type="component" value="Unassembled WGS sequence"/>
</dbReference>
<protein>
    <submittedName>
        <fullName evidence="1">Uncharacterized protein</fullName>
    </submittedName>
</protein>
<name>A0A161W908_COLIC</name>
<evidence type="ECO:0000313" key="1">
    <source>
        <dbReference type="EMBL" id="KZL80518.1"/>
    </source>
</evidence>
<dbReference type="EMBL" id="LFIW01001893">
    <property type="protein sequence ID" value="KZL80518.1"/>
    <property type="molecule type" value="Genomic_DNA"/>
</dbReference>
<dbReference type="Pfam" id="PF23397">
    <property type="entry name" value="DUF7104"/>
    <property type="match status" value="3"/>
</dbReference>
<keyword evidence="2" id="KW-1185">Reference proteome</keyword>
<accession>A0A161W908</accession>
<organism evidence="1 2">
    <name type="scientific">Colletotrichum incanum</name>
    <name type="common">Soybean anthracnose fungus</name>
    <dbReference type="NCBI Taxonomy" id="1573173"/>
    <lineage>
        <taxon>Eukaryota</taxon>
        <taxon>Fungi</taxon>
        <taxon>Dikarya</taxon>
        <taxon>Ascomycota</taxon>
        <taxon>Pezizomycotina</taxon>
        <taxon>Sordariomycetes</taxon>
        <taxon>Hypocreomycetidae</taxon>
        <taxon>Glomerellales</taxon>
        <taxon>Glomerellaceae</taxon>
        <taxon>Colletotrichum</taxon>
        <taxon>Colletotrichum spaethianum species complex</taxon>
    </lineage>
</organism>
<comment type="caution">
    <text evidence="1">The sequence shown here is derived from an EMBL/GenBank/DDBJ whole genome shotgun (WGS) entry which is preliminary data.</text>
</comment>
<evidence type="ECO:0000313" key="2">
    <source>
        <dbReference type="Proteomes" id="UP000076584"/>
    </source>
</evidence>
<proteinExistence type="predicted"/>
<dbReference type="InterPro" id="IPR055530">
    <property type="entry name" value="DUF7104"/>
</dbReference>
<reference evidence="1 2" key="1">
    <citation type="submission" date="2015-06" db="EMBL/GenBank/DDBJ databases">
        <title>Survival trade-offs in plant roots during colonization by closely related pathogenic and mutualistic fungi.</title>
        <authorList>
            <person name="Hacquard S."/>
            <person name="Kracher B."/>
            <person name="Hiruma K."/>
            <person name="Weinman A."/>
            <person name="Muench P."/>
            <person name="Garrido Oter R."/>
            <person name="Ver Loren van Themaat E."/>
            <person name="Dallerey J.-F."/>
            <person name="Damm U."/>
            <person name="Henrissat B."/>
            <person name="Lespinet O."/>
            <person name="Thon M."/>
            <person name="Kemen E."/>
            <person name="McHardy A.C."/>
            <person name="Schulze-Lefert P."/>
            <person name="O'Connell R.J."/>
        </authorList>
    </citation>
    <scope>NUCLEOTIDE SEQUENCE [LARGE SCALE GENOMIC DNA]</scope>
    <source>
        <strain evidence="1 2">MAFF 238704</strain>
    </source>
</reference>
<dbReference type="AlphaFoldDB" id="A0A161W908"/>
<sequence length="122" mass="13720">MALLLDRRDDQITIIEEAVKAAAGNWHNGKEIMALLPDRRGEHVTISDEMMSIVARRFGKDIMAVLLVRQGDQIPVTKVVGAAAGNVWNGKEDLALFLDRCRGQITIMRELDKDKNKLLWPL</sequence>